<dbReference type="Gramene" id="TraesLDM4A03G02125830.1">
    <property type="protein sequence ID" value="TraesLDM4A03G02125830.1.CDS1"/>
    <property type="gene ID" value="TraesLDM4A03G02125830"/>
</dbReference>
<dbReference type="GO" id="GO:0006357">
    <property type="term" value="P:regulation of transcription by RNA polymerase II"/>
    <property type="evidence" value="ECO:0000318"/>
    <property type="project" value="GO_Central"/>
</dbReference>
<dbReference type="Gramene" id="TraesSYM4A03G02154780.1">
    <property type="protein sequence ID" value="TraesSYM4A03G02154780.1.CDS1"/>
    <property type="gene ID" value="TraesSYM4A03G02154780"/>
</dbReference>
<dbReference type="GO" id="GO:0000124">
    <property type="term" value="C:SAGA complex"/>
    <property type="evidence" value="ECO:0000318"/>
    <property type="project" value="GO_Central"/>
</dbReference>
<dbReference type="Gramene" id="TraesROB_scaffold_036348_01G000100.1">
    <property type="protein sequence ID" value="TraesROB_scaffold_036348_01G000100.1"/>
    <property type="gene ID" value="TraesROB_scaffold_036348_01G000100"/>
</dbReference>
<dbReference type="Gramene" id="TraesJAG4A03G02128420.1">
    <property type="protein sequence ID" value="TraesJAG4A03G02128420.1.CDS1"/>
    <property type="gene ID" value="TraesJAG4A03G02128420"/>
</dbReference>
<dbReference type="PANTHER" id="PTHR21277">
    <property type="entry name" value="TRANSCRIPTIONAL ADAPTER 1"/>
    <property type="match status" value="1"/>
</dbReference>
<proteinExistence type="predicted"/>
<dbReference type="PANTHER" id="PTHR21277:SF30">
    <property type="entry name" value="TRANSCRIPTIONAL COACTIVATOR HFI1_TRANSCRIPTIONAL ADAPTER 1"/>
    <property type="match status" value="1"/>
</dbReference>
<dbReference type="Gramene" id="TraesCAD_scaffold_046798_01G000100.1">
    <property type="protein sequence ID" value="TraesCAD_scaffold_046798_01G000100.1"/>
    <property type="gene ID" value="TraesCAD_scaffold_046798_01G000100"/>
</dbReference>
<gene>
    <name evidence="2" type="primary">LOC123086861</name>
</gene>
<dbReference type="GO" id="GO:0003713">
    <property type="term" value="F:transcription coactivator activity"/>
    <property type="evidence" value="ECO:0000318"/>
    <property type="project" value="GO_Central"/>
</dbReference>
<dbReference type="Proteomes" id="UP000019116">
    <property type="component" value="Chromosome 4A"/>
</dbReference>
<dbReference type="Gramene" id="TraesARI4A03G02164780.1">
    <property type="protein sequence ID" value="TraesARI4A03G02164780.1.CDS1"/>
    <property type="gene ID" value="TraesARI4A03G02164780"/>
</dbReference>
<dbReference type="EnsemblPlants" id="TraesCS4A02G237800.1">
    <property type="protein sequence ID" value="TraesCS4A02G237800.1.cds1"/>
    <property type="gene ID" value="TraesCS4A02G237800"/>
</dbReference>
<dbReference type="Gramene" id="TraesCS4A02G237800.1">
    <property type="protein sequence ID" value="TraesCS4A02G237800.1.cds1"/>
    <property type="gene ID" value="TraesCS4A02G237800"/>
</dbReference>
<keyword evidence="3" id="KW-1185">Reference proteome</keyword>
<feature type="region of interest" description="Disordered" evidence="1">
    <location>
        <begin position="79"/>
        <end position="104"/>
    </location>
</feature>
<organism evidence="2">
    <name type="scientific">Triticum aestivum</name>
    <name type="common">Wheat</name>
    <dbReference type="NCBI Taxonomy" id="4565"/>
    <lineage>
        <taxon>Eukaryota</taxon>
        <taxon>Viridiplantae</taxon>
        <taxon>Streptophyta</taxon>
        <taxon>Embryophyta</taxon>
        <taxon>Tracheophyta</taxon>
        <taxon>Spermatophyta</taxon>
        <taxon>Magnoliopsida</taxon>
        <taxon>Liliopsida</taxon>
        <taxon>Poales</taxon>
        <taxon>Poaceae</taxon>
        <taxon>BOP clade</taxon>
        <taxon>Pooideae</taxon>
        <taxon>Triticodae</taxon>
        <taxon>Triticeae</taxon>
        <taxon>Triticinae</taxon>
        <taxon>Triticum</taxon>
    </lineage>
</organism>
<dbReference type="OMA" id="PQNIAYE"/>
<dbReference type="Gramene" id="TraesLAC4A03G02080790.1">
    <property type="protein sequence ID" value="TraesLAC4A03G02080790.1.CDS1"/>
    <property type="gene ID" value="TraesLAC4A03G02080790"/>
</dbReference>
<dbReference type="OrthoDB" id="10264870at2759"/>
<protein>
    <recommendedName>
        <fullName evidence="4">Transcriptional coactivator Hfi1/Transcriptional adapter 1</fullName>
    </recommendedName>
</protein>
<dbReference type="PaxDb" id="4565-Traes_4AL_AF23ECF39.2"/>
<evidence type="ECO:0000313" key="2">
    <source>
        <dbReference type="EnsemblPlants" id="TraesCS4A02G237800.1.cds1"/>
    </source>
</evidence>
<dbReference type="Gramene" id="TraesNOR4A03G02149350.1">
    <property type="protein sequence ID" value="TraesNOR4A03G02149350.1.CDS1"/>
    <property type="gene ID" value="TraesNOR4A03G02149350"/>
</dbReference>
<feature type="region of interest" description="Disordered" evidence="1">
    <location>
        <begin position="282"/>
        <end position="310"/>
    </location>
</feature>
<dbReference type="KEGG" id="taes:123086861"/>
<reference evidence="2" key="2">
    <citation type="submission" date="2018-10" db="UniProtKB">
        <authorList>
            <consortium name="EnsemblPlants"/>
        </authorList>
    </citation>
    <scope>IDENTIFICATION</scope>
</reference>
<dbReference type="Gramene" id="TraesWEE_scaffold_033022_01G000100.1">
    <property type="protein sequence ID" value="TraesWEE_scaffold_033022_01G000100.1"/>
    <property type="gene ID" value="TraesWEE_scaffold_033022_01G000100"/>
</dbReference>
<feature type="region of interest" description="Disordered" evidence="1">
    <location>
        <begin position="201"/>
        <end position="224"/>
    </location>
</feature>
<accession>A0A3B6HVN1</accession>
<dbReference type="Pfam" id="PF12767">
    <property type="entry name" value="SAGA-Tad1"/>
    <property type="match status" value="1"/>
</dbReference>
<dbReference type="Gramene" id="TraesCS4A03G0628400.1">
    <property type="protein sequence ID" value="TraesCS4A03G0628400.1.CDS1"/>
    <property type="gene ID" value="TraesCS4A03G0628400"/>
</dbReference>
<dbReference type="Gramene" id="TraesSTA4A03G02123800.1">
    <property type="protein sequence ID" value="TraesSTA4A03G02123800.1.CDS1"/>
    <property type="gene ID" value="TraesSTA4A03G02123800"/>
</dbReference>
<feature type="compositionally biased region" description="Polar residues" evidence="1">
    <location>
        <begin position="79"/>
        <end position="97"/>
    </location>
</feature>
<dbReference type="RefSeq" id="XP_044364611.1">
    <property type="nucleotide sequence ID" value="XM_044508676.1"/>
</dbReference>
<dbReference type="AlphaFoldDB" id="A0A3B6HVN1"/>
<dbReference type="GeneID" id="123086861"/>
<evidence type="ECO:0008006" key="4">
    <source>
        <dbReference type="Google" id="ProtNLM"/>
    </source>
</evidence>
<evidence type="ECO:0000313" key="3">
    <source>
        <dbReference type="Proteomes" id="UP000019116"/>
    </source>
</evidence>
<feature type="compositionally biased region" description="Polar residues" evidence="1">
    <location>
        <begin position="212"/>
        <end position="224"/>
    </location>
</feature>
<dbReference type="Gramene" id="TraesJUL4A03G02146470.1">
    <property type="protein sequence ID" value="TraesJUL4A03G02146470.1.CDS1"/>
    <property type="gene ID" value="TraesJUL4A03G02146470"/>
</dbReference>
<dbReference type="SMR" id="A0A3B6HVN1"/>
<reference evidence="2" key="1">
    <citation type="submission" date="2018-08" db="EMBL/GenBank/DDBJ databases">
        <authorList>
            <person name="Rossello M."/>
        </authorList>
    </citation>
    <scope>NUCLEOTIDE SEQUENCE [LARGE SCALE GENOMIC DNA]</scope>
    <source>
        <strain evidence="2">cv. Chinese Spring</strain>
    </source>
</reference>
<dbReference type="Gramene" id="TraesPARA_EIv1.0_1247470.1">
    <property type="protein sequence ID" value="TraesPARA_EIv1.0_1247470.1.CDS1"/>
    <property type="gene ID" value="TraesPARA_EIv1.0_1247470"/>
</dbReference>
<dbReference type="InterPro" id="IPR024738">
    <property type="entry name" value="Hfi1/Tada1"/>
</dbReference>
<feature type="region of interest" description="Disordered" evidence="1">
    <location>
        <begin position="117"/>
        <end position="159"/>
    </location>
</feature>
<dbReference type="Gramene" id="TraesCLE_scaffold_033194_01G000100.1">
    <property type="protein sequence ID" value="TraesCLE_scaffold_033194_01G000100.1"/>
    <property type="gene ID" value="TraesCLE_scaffold_033194_01G000100"/>
</dbReference>
<dbReference type="STRING" id="4565.A0A3B6HVN1"/>
<evidence type="ECO:0000256" key="1">
    <source>
        <dbReference type="SAM" id="MobiDB-lite"/>
    </source>
</evidence>
<dbReference type="Gramene" id="TraesMAC4A03G02126340.1">
    <property type="protein sequence ID" value="TraesMAC4A03G02126340.1.CDS1"/>
    <property type="gene ID" value="TraesMAC4A03G02126340"/>
</dbReference>
<name>A0A3B6HVN1_WHEAT</name>
<sequence>MQTRQKFARVDTQELKSRIAKKLGHQRAEHYFNSLKKFLSFKLNKDEFDKICLSVLGKENIKLHNFLIRSILSNASLSLGPPSKQTVTGNSQTSMVSNGPLGNGALPAKMGRSITSRDRKFADRPSPLGPHGKAPHGHGGEVSNSCDIPRSREQQSTLEFVSSGSKVLLEVVSVEDGEEVEQVRSSPACVQSRSPIRAPLGIPLGIPKAHTPQPSTSYSYETCSNNEELPDTRSLWNVLQHRLQAQGLNVSMEFAHVLNSGLNSHLTRLLKSSLDVAKARGNGTRIPQANGRAGPSWNGGQNHGFPPESGQFYQASLQDVKVAVESNRQLLSCDHSKQHEKLSFRLMDQ</sequence>